<keyword evidence="3" id="KW-1185">Reference proteome</keyword>
<feature type="region of interest" description="Disordered" evidence="1">
    <location>
        <begin position="1"/>
        <end position="25"/>
    </location>
</feature>
<evidence type="ECO:0000256" key="1">
    <source>
        <dbReference type="SAM" id="MobiDB-lite"/>
    </source>
</evidence>
<name>A0A0M8QHV0_9ACTN</name>
<accession>A0A0M8QHV0</accession>
<comment type="caution">
    <text evidence="2">The sequence shown here is derived from an EMBL/GenBank/DDBJ whole genome shotgun (WGS) entry which is preliminary data.</text>
</comment>
<evidence type="ECO:0000313" key="3">
    <source>
        <dbReference type="Proteomes" id="UP000037773"/>
    </source>
</evidence>
<evidence type="ECO:0000313" key="2">
    <source>
        <dbReference type="EMBL" id="KOT37708.1"/>
    </source>
</evidence>
<gene>
    <name evidence="2" type="ORF">ADK41_18780</name>
</gene>
<reference evidence="2 3" key="1">
    <citation type="submission" date="2015-07" db="EMBL/GenBank/DDBJ databases">
        <authorList>
            <person name="Noorani M."/>
        </authorList>
    </citation>
    <scope>NUCLEOTIDE SEQUENCE [LARGE SCALE GENOMIC DNA]</scope>
    <source>
        <strain evidence="2 3">NRRL B-24567</strain>
    </source>
</reference>
<organism evidence="2 3">
    <name type="scientific">Streptomyces caelestis</name>
    <dbReference type="NCBI Taxonomy" id="36816"/>
    <lineage>
        <taxon>Bacteria</taxon>
        <taxon>Bacillati</taxon>
        <taxon>Actinomycetota</taxon>
        <taxon>Actinomycetes</taxon>
        <taxon>Kitasatosporales</taxon>
        <taxon>Streptomycetaceae</taxon>
        <taxon>Streptomyces</taxon>
    </lineage>
</organism>
<dbReference type="AlphaFoldDB" id="A0A0M8QHV0"/>
<dbReference type="Proteomes" id="UP000037773">
    <property type="component" value="Unassembled WGS sequence"/>
</dbReference>
<dbReference type="PATRIC" id="fig|36816.3.peg.4067"/>
<dbReference type="EMBL" id="LGCN01000196">
    <property type="protein sequence ID" value="KOT37708.1"/>
    <property type="molecule type" value="Genomic_DNA"/>
</dbReference>
<feature type="region of interest" description="Disordered" evidence="1">
    <location>
        <begin position="180"/>
        <end position="203"/>
    </location>
</feature>
<proteinExistence type="predicted"/>
<protein>
    <submittedName>
        <fullName evidence="2">Uncharacterized protein</fullName>
    </submittedName>
</protein>
<sequence>MEVLGRFGSEGGGEGPPQVRPAGGGFEGIQHDRMRCGVEDRAVRLTGCRIGDEGRPLAVRGEPRVDPRLVAPRVLAVPGAVETDGDQAVHDAEVPVAEGGRDVPGPQQRGQRMGLGVADAGALLQDVGGAPGDPEITRVLGVRDGVAHELEGRPRIVVRVGRPGGEARRRLADQRMMRGDRLAGSETGGEARGFLDQLHAAGA</sequence>